<dbReference type="GO" id="GO:0051539">
    <property type="term" value="F:4 iron, 4 sulfur cluster binding"/>
    <property type="evidence" value="ECO:0007669"/>
    <property type="project" value="UniProtKB-KW"/>
</dbReference>
<gene>
    <name evidence="7" type="ORF">MNBD_GAMMA19-2216</name>
</gene>
<evidence type="ECO:0000256" key="3">
    <source>
        <dbReference type="ARBA" id="ARBA00022737"/>
    </source>
</evidence>
<dbReference type="InterPro" id="IPR009051">
    <property type="entry name" value="Helical_ferredxn"/>
</dbReference>
<keyword evidence="7" id="KW-0560">Oxidoreductase</keyword>
<sequence>MTLSAELDRCVMCGMCSQHCPTYQLTADENESPRGRIALIAALSSEQLNADARLQTHLEHCTGCRACEAYCPSGVRFGTIMNEAKALLPRQPSPSMPSPQTTRWLRLYQRSGLQKIARASGLLKPLGLAQKENLLPRIPDTPNWQSYYPVESGINHCGDVALFTGCIANIFDREALDASRRLLNALGYGVHVPPAQGCCGAMALHNGQVDETTALAQQNLDAFSKLDIQAIVHTASGCTAHLSEYSQQLPGGQDFVGKIKDISQFLNGLEWPAHLPIAPLHKTVALHTPCSLQNVLRQADAPRQLLQRIPELEVVPLAQSTRCCGGAGQYMLEQADFARQLREQTLDALDNISLVEKTRQKIDTLVTSNLGCALHLAAGLREREETITVTHPVVLLARQLKLQRY</sequence>
<dbReference type="Pfam" id="PF02754">
    <property type="entry name" value="CCG"/>
    <property type="match status" value="2"/>
</dbReference>
<organism evidence="7">
    <name type="scientific">hydrothermal vent metagenome</name>
    <dbReference type="NCBI Taxonomy" id="652676"/>
    <lineage>
        <taxon>unclassified sequences</taxon>
        <taxon>metagenomes</taxon>
        <taxon>ecological metagenomes</taxon>
    </lineage>
</organism>
<dbReference type="Gene3D" id="1.10.1060.10">
    <property type="entry name" value="Alpha-helical ferredoxin"/>
    <property type="match status" value="1"/>
</dbReference>
<evidence type="ECO:0000313" key="7">
    <source>
        <dbReference type="EMBL" id="VAX05106.1"/>
    </source>
</evidence>
<evidence type="ECO:0000256" key="2">
    <source>
        <dbReference type="ARBA" id="ARBA00022723"/>
    </source>
</evidence>
<dbReference type="EC" id="1.1.99.14" evidence="7"/>
<name>A0A3B1AGV5_9ZZZZ</name>
<evidence type="ECO:0000256" key="4">
    <source>
        <dbReference type="ARBA" id="ARBA00023004"/>
    </source>
</evidence>
<dbReference type="PROSITE" id="PS51379">
    <property type="entry name" value="4FE4S_FER_2"/>
    <property type="match status" value="2"/>
</dbReference>
<keyword evidence="5" id="KW-0411">Iron-sulfur</keyword>
<feature type="domain" description="4Fe-4S ferredoxin-type" evidence="6">
    <location>
        <begin position="1"/>
        <end position="30"/>
    </location>
</feature>
<reference evidence="7" key="1">
    <citation type="submission" date="2018-06" db="EMBL/GenBank/DDBJ databases">
        <authorList>
            <person name="Zhirakovskaya E."/>
        </authorList>
    </citation>
    <scope>NUCLEOTIDE SEQUENCE</scope>
</reference>
<dbReference type="InterPro" id="IPR017896">
    <property type="entry name" value="4Fe4S_Fe-S-bd"/>
</dbReference>
<dbReference type="AlphaFoldDB" id="A0A3B1AGV5"/>
<feature type="domain" description="4Fe-4S ferredoxin-type" evidence="6">
    <location>
        <begin position="52"/>
        <end position="83"/>
    </location>
</feature>
<dbReference type="PANTHER" id="PTHR32479:SF17">
    <property type="entry name" value="GLYCOLATE OXIDASE IRON-SULFUR SUBUNIT"/>
    <property type="match status" value="1"/>
</dbReference>
<dbReference type="PANTHER" id="PTHR32479">
    <property type="entry name" value="GLYCOLATE OXIDASE IRON-SULFUR SUBUNIT"/>
    <property type="match status" value="1"/>
</dbReference>
<proteinExistence type="predicted"/>
<keyword evidence="1" id="KW-0004">4Fe-4S</keyword>
<dbReference type="PIRSF" id="PIRSF000139">
    <property type="entry name" value="Glc_ox_4Fe-4S"/>
    <property type="match status" value="1"/>
</dbReference>
<evidence type="ECO:0000256" key="5">
    <source>
        <dbReference type="ARBA" id="ARBA00023014"/>
    </source>
</evidence>
<keyword evidence="3" id="KW-0677">Repeat</keyword>
<dbReference type="PROSITE" id="PS00198">
    <property type="entry name" value="4FE4S_FER_1"/>
    <property type="match status" value="2"/>
</dbReference>
<keyword evidence="2" id="KW-0479">Metal-binding</keyword>
<dbReference type="Pfam" id="PF13183">
    <property type="entry name" value="Fer4_8"/>
    <property type="match status" value="1"/>
</dbReference>
<dbReference type="GO" id="GO:0019154">
    <property type="term" value="F:glycolate dehydrogenase activity"/>
    <property type="evidence" value="ECO:0007669"/>
    <property type="project" value="UniProtKB-EC"/>
</dbReference>
<dbReference type="EMBL" id="UOFV01000515">
    <property type="protein sequence ID" value="VAX05106.1"/>
    <property type="molecule type" value="Genomic_DNA"/>
</dbReference>
<dbReference type="GO" id="GO:0046872">
    <property type="term" value="F:metal ion binding"/>
    <property type="evidence" value="ECO:0007669"/>
    <property type="project" value="UniProtKB-KW"/>
</dbReference>
<evidence type="ECO:0000256" key="1">
    <source>
        <dbReference type="ARBA" id="ARBA00022485"/>
    </source>
</evidence>
<dbReference type="SUPFAM" id="SSF46548">
    <property type="entry name" value="alpha-helical ferredoxin"/>
    <property type="match status" value="1"/>
</dbReference>
<evidence type="ECO:0000259" key="6">
    <source>
        <dbReference type="PROSITE" id="PS51379"/>
    </source>
</evidence>
<protein>
    <submittedName>
        <fullName evidence="7">Glycolate dehydrogenase, iron-sulfur subunit GlcF</fullName>
        <ecNumber evidence="7">1.1.99.14</ecNumber>
    </submittedName>
</protein>
<dbReference type="InterPro" id="IPR012257">
    <property type="entry name" value="Glc_ox_4Fe-4S"/>
</dbReference>
<dbReference type="InterPro" id="IPR017900">
    <property type="entry name" value="4Fe4S_Fe_S_CS"/>
</dbReference>
<keyword evidence="4" id="KW-0408">Iron</keyword>
<accession>A0A3B1AGV5</accession>
<dbReference type="InterPro" id="IPR004017">
    <property type="entry name" value="Cys_rich_dom"/>
</dbReference>